<evidence type="ECO:0000313" key="1">
    <source>
        <dbReference type="EMBL" id="SCB65898.1"/>
    </source>
</evidence>
<gene>
    <name evidence="1" type="ORF">FGRAMPH1_01T14419</name>
</gene>
<dbReference type="VEuPathDB" id="FungiDB:FGRAMPH1_01G14419"/>
<keyword evidence="2" id="KW-1185">Reference proteome</keyword>
<reference evidence="2" key="1">
    <citation type="journal article" date="2007" name="Science">
        <title>The Fusarium graminearum genome reveals a link between localized polymorphism and pathogen specialization.</title>
        <authorList>
            <person name="Cuomo C.A."/>
            <person name="Gueldener U."/>
            <person name="Xu J.-R."/>
            <person name="Trail F."/>
            <person name="Turgeon B.G."/>
            <person name="Di Pietro A."/>
            <person name="Walton J.D."/>
            <person name="Ma L.-J."/>
            <person name="Baker S.E."/>
            <person name="Rep M."/>
            <person name="Adam G."/>
            <person name="Antoniw J."/>
            <person name="Baldwin T."/>
            <person name="Calvo S.E."/>
            <person name="Chang Y.-L."/>
            <person name="DeCaprio D."/>
            <person name="Gale L.R."/>
            <person name="Gnerre S."/>
            <person name="Goswami R.S."/>
            <person name="Hammond-Kosack K."/>
            <person name="Harris L.J."/>
            <person name="Hilburn K."/>
            <person name="Kennell J.C."/>
            <person name="Kroken S."/>
            <person name="Magnuson J.K."/>
            <person name="Mannhaupt G."/>
            <person name="Mauceli E.W."/>
            <person name="Mewes H.-W."/>
            <person name="Mitterbauer R."/>
            <person name="Muehlbauer G."/>
            <person name="Muensterkoetter M."/>
            <person name="Nelson D."/>
            <person name="O'Donnell K."/>
            <person name="Ouellet T."/>
            <person name="Qi W."/>
            <person name="Quesneville H."/>
            <person name="Roncero M.I.G."/>
            <person name="Seong K.-Y."/>
            <person name="Tetko I.V."/>
            <person name="Urban M."/>
            <person name="Waalwijk C."/>
            <person name="Ward T.J."/>
            <person name="Yao J."/>
            <person name="Birren B.W."/>
            <person name="Kistler H.C."/>
        </authorList>
    </citation>
    <scope>NUCLEOTIDE SEQUENCE [LARGE SCALE GENOMIC DNA]</scope>
    <source>
        <strain evidence="2">ATCC MYA-4620 / CBS 123657 / FGSC 9075 / NRRL 31084 / PH-1</strain>
    </source>
</reference>
<reference evidence="1 2" key="3">
    <citation type="journal article" date="2015" name="BMC Genomics">
        <title>The completed genome sequence of the pathogenic ascomycete fungus Fusarium graminearum.</title>
        <authorList>
            <person name="King R."/>
            <person name="Urban M."/>
            <person name="Hammond-Kosack M.C."/>
            <person name="Hassani-Pak K."/>
            <person name="Hammond-Kosack K.E."/>
        </authorList>
    </citation>
    <scope>NUCLEOTIDE SEQUENCE [LARGE SCALE GENOMIC DNA]</scope>
    <source>
        <strain evidence="2">ATCC MYA-4620 / CBS 123657 / FGSC 9075 / NRRL 31084 / PH-1</strain>
    </source>
</reference>
<dbReference type="InParanoid" id="A0A1C3YN18"/>
<reference evidence="2" key="2">
    <citation type="journal article" date="2010" name="Nature">
        <title>Comparative genomics reveals mobile pathogenicity chromosomes in Fusarium.</title>
        <authorList>
            <person name="Ma L.J."/>
            <person name="van der Does H.C."/>
            <person name="Borkovich K.A."/>
            <person name="Coleman J.J."/>
            <person name="Daboussi M.J."/>
            <person name="Di Pietro A."/>
            <person name="Dufresne M."/>
            <person name="Freitag M."/>
            <person name="Grabherr M."/>
            <person name="Henrissat B."/>
            <person name="Houterman P.M."/>
            <person name="Kang S."/>
            <person name="Shim W.B."/>
            <person name="Woloshuk C."/>
            <person name="Xie X."/>
            <person name="Xu J.R."/>
            <person name="Antoniw J."/>
            <person name="Baker S.E."/>
            <person name="Bluhm B.H."/>
            <person name="Breakspear A."/>
            <person name="Brown D.W."/>
            <person name="Butchko R.A."/>
            <person name="Chapman S."/>
            <person name="Coulson R."/>
            <person name="Coutinho P.M."/>
            <person name="Danchin E.G."/>
            <person name="Diener A."/>
            <person name="Gale L.R."/>
            <person name="Gardiner D.M."/>
            <person name="Goff S."/>
            <person name="Hammond-Kosack K.E."/>
            <person name="Hilburn K."/>
            <person name="Hua-Van A."/>
            <person name="Jonkers W."/>
            <person name="Kazan K."/>
            <person name="Kodira C.D."/>
            <person name="Koehrsen M."/>
            <person name="Kumar L."/>
            <person name="Lee Y.H."/>
            <person name="Li L."/>
            <person name="Manners J.M."/>
            <person name="Miranda-Saavedra D."/>
            <person name="Mukherjee M."/>
            <person name="Park G."/>
            <person name="Park J."/>
            <person name="Park S.Y."/>
            <person name="Proctor R.H."/>
            <person name="Regev A."/>
            <person name="Ruiz-Roldan M.C."/>
            <person name="Sain D."/>
            <person name="Sakthikumar S."/>
            <person name="Sykes S."/>
            <person name="Schwartz D.C."/>
            <person name="Turgeon B.G."/>
            <person name="Wapinski I."/>
            <person name="Yoder O."/>
            <person name="Young S."/>
            <person name="Zeng Q."/>
            <person name="Zhou S."/>
            <person name="Galagan J."/>
            <person name="Cuomo C.A."/>
            <person name="Kistler H.C."/>
            <person name="Rep M."/>
        </authorList>
    </citation>
    <scope>GENOME REANNOTATION</scope>
    <source>
        <strain evidence="2">ATCC MYA-4620 / CBS 123657 / FGSC 9075 / NRRL 31084 / PH-1</strain>
    </source>
</reference>
<proteinExistence type="predicted"/>
<protein>
    <submittedName>
        <fullName evidence="1">Chromosome 2, complete genome</fullName>
    </submittedName>
</protein>
<sequence length="39" mass="4753">MAHPHELFNFAHRHASLKFERFEPRRLKEVLCTDDRNTC</sequence>
<accession>A0A1C3YN18</accession>
<dbReference type="EMBL" id="HG970333">
    <property type="protein sequence ID" value="SCB65898.1"/>
    <property type="molecule type" value="Genomic_DNA"/>
</dbReference>
<organism evidence="1 2">
    <name type="scientific">Gibberella zeae (strain ATCC MYA-4620 / CBS 123657 / FGSC 9075 / NRRL 31084 / PH-1)</name>
    <name type="common">Wheat head blight fungus</name>
    <name type="synonym">Fusarium graminearum</name>
    <dbReference type="NCBI Taxonomy" id="229533"/>
    <lineage>
        <taxon>Eukaryota</taxon>
        <taxon>Fungi</taxon>
        <taxon>Dikarya</taxon>
        <taxon>Ascomycota</taxon>
        <taxon>Pezizomycotina</taxon>
        <taxon>Sordariomycetes</taxon>
        <taxon>Hypocreomycetidae</taxon>
        <taxon>Hypocreales</taxon>
        <taxon>Nectriaceae</taxon>
        <taxon>Fusarium</taxon>
    </lineage>
</organism>
<evidence type="ECO:0000313" key="2">
    <source>
        <dbReference type="Proteomes" id="UP000070720"/>
    </source>
</evidence>
<name>A0A1C3YN18_GIBZE</name>
<dbReference type="Proteomes" id="UP000070720">
    <property type="component" value="Chromosome 2"/>
</dbReference>
<dbReference type="AlphaFoldDB" id="A0A1C3YN18"/>